<organism evidence="1 2">
    <name type="scientific">Enterobacter hormaechei</name>
    <dbReference type="NCBI Taxonomy" id="158836"/>
    <lineage>
        <taxon>Bacteria</taxon>
        <taxon>Pseudomonadati</taxon>
        <taxon>Pseudomonadota</taxon>
        <taxon>Gammaproteobacteria</taxon>
        <taxon>Enterobacterales</taxon>
        <taxon>Enterobacteriaceae</taxon>
        <taxon>Enterobacter</taxon>
        <taxon>Enterobacter cloacae complex</taxon>
    </lineage>
</organism>
<proteinExistence type="predicted"/>
<protein>
    <submittedName>
        <fullName evidence="1">Uncharacterized protein</fullName>
    </submittedName>
</protein>
<dbReference type="AlphaFoldDB" id="A0AAE8WZH3"/>
<accession>A0AAE8WZH3</accession>
<evidence type="ECO:0000313" key="1">
    <source>
        <dbReference type="EMBL" id="TYS04404.1"/>
    </source>
</evidence>
<name>A0AAE8WZH3_9ENTR</name>
<feature type="non-terminal residue" evidence="1">
    <location>
        <position position="90"/>
    </location>
</feature>
<sequence>MLVLIQTGDPNPLPGTLRPESRHCLTLIFLACRQVFYSRLREPSSTRLIVKSSRGPEPTTHGINMSETFTIVGVGLTSSSVGVTFATLFP</sequence>
<gene>
    <name evidence="1" type="ORF">FZC81_24225</name>
</gene>
<evidence type="ECO:0000313" key="2">
    <source>
        <dbReference type="Proteomes" id="UP000322612"/>
    </source>
</evidence>
<comment type="caution">
    <text evidence="1">The sequence shown here is derived from an EMBL/GenBank/DDBJ whole genome shotgun (WGS) entry which is preliminary data.</text>
</comment>
<reference evidence="1 2" key="1">
    <citation type="submission" date="2019-08" db="EMBL/GenBank/DDBJ databases">
        <title>Whole genome sequence analysis of bacterial isolates in patients.</title>
        <authorList>
            <person name="Jeong K.C."/>
        </authorList>
    </citation>
    <scope>NUCLEOTIDE SEQUENCE [LARGE SCALE GENOMIC DNA]</scope>
    <source>
        <strain evidence="1 2">KCJ3K342</strain>
    </source>
</reference>
<dbReference type="EMBL" id="VTDZ01000171">
    <property type="protein sequence ID" value="TYS04404.1"/>
    <property type="molecule type" value="Genomic_DNA"/>
</dbReference>
<dbReference type="Proteomes" id="UP000322612">
    <property type="component" value="Unassembled WGS sequence"/>
</dbReference>